<dbReference type="OrthoDB" id="630895at2759"/>
<keyword evidence="1 4" id="KW-0378">Hydrolase</keyword>
<dbReference type="Proteomes" id="UP000053424">
    <property type="component" value="Unassembled WGS sequence"/>
</dbReference>
<dbReference type="PROSITE" id="PS51635">
    <property type="entry name" value="PNPLA"/>
    <property type="match status" value="1"/>
</dbReference>
<organism evidence="7 8">
    <name type="scientific">Hebeloma cylindrosporum</name>
    <dbReference type="NCBI Taxonomy" id="76867"/>
    <lineage>
        <taxon>Eukaryota</taxon>
        <taxon>Fungi</taxon>
        <taxon>Dikarya</taxon>
        <taxon>Basidiomycota</taxon>
        <taxon>Agaricomycotina</taxon>
        <taxon>Agaricomycetes</taxon>
        <taxon>Agaricomycetidae</taxon>
        <taxon>Agaricales</taxon>
        <taxon>Agaricineae</taxon>
        <taxon>Hymenogastraceae</taxon>
        <taxon>Hebeloma</taxon>
    </lineage>
</organism>
<dbReference type="CDD" id="cd07216">
    <property type="entry name" value="Pat17_PNPLA8_PNPLA9_like3"/>
    <property type="match status" value="1"/>
</dbReference>
<reference evidence="8" key="2">
    <citation type="submission" date="2015-01" db="EMBL/GenBank/DDBJ databases">
        <title>Evolutionary Origins and Diversification of the Mycorrhizal Mutualists.</title>
        <authorList>
            <consortium name="DOE Joint Genome Institute"/>
            <consortium name="Mycorrhizal Genomics Consortium"/>
            <person name="Kohler A."/>
            <person name="Kuo A."/>
            <person name="Nagy L.G."/>
            <person name="Floudas D."/>
            <person name="Copeland A."/>
            <person name="Barry K.W."/>
            <person name="Cichocki N."/>
            <person name="Veneault-Fourrey C."/>
            <person name="LaButti K."/>
            <person name="Lindquist E.A."/>
            <person name="Lipzen A."/>
            <person name="Lundell T."/>
            <person name="Morin E."/>
            <person name="Murat C."/>
            <person name="Riley R."/>
            <person name="Ohm R."/>
            <person name="Sun H."/>
            <person name="Tunlid A."/>
            <person name="Henrissat B."/>
            <person name="Grigoriev I.V."/>
            <person name="Hibbett D.S."/>
            <person name="Martin F."/>
        </authorList>
    </citation>
    <scope>NUCLEOTIDE SEQUENCE [LARGE SCALE GENOMIC DNA]</scope>
    <source>
        <strain evidence="8">h7</strain>
    </source>
</reference>
<dbReference type="GO" id="GO:0047499">
    <property type="term" value="F:calcium-independent phospholipase A2 activity"/>
    <property type="evidence" value="ECO:0007669"/>
    <property type="project" value="TreeGrafter"/>
</dbReference>
<accession>A0A0C3BSN5</accession>
<evidence type="ECO:0000256" key="1">
    <source>
        <dbReference type="ARBA" id="ARBA00022801"/>
    </source>
</evidence>
<dbReference type="GO" id="GO:0016020">
    <property type="term" value="C:membrane"/>
    <property type="evidence" value="ECO:0007669"/>
    <property type="project" value="TreeGrafter"/>
</dbReference>
<dbReference type="STRING" id="686832.A0A0C3BSN5"/>
<evidence type="ECO:0000256" key="2">
    <source>
        <dbReference type="ARBA" id="ARBA00022963"/>
    </source>
</evidence>
<keyword evidence="3 4" id="KW-0443">Lipid metabolism</keyword>
<feature type="domain" description="PNPLA" evidence="6">
    <location>
        <begin position="439"/>
        <end position="637"/>
    </location>
</feature>
<dbReference type="GO" id="GO:0046486">
    <property type="term" value="P:glycerolipid metabolic process"/>
    <property type="evidence" value="ECO:0007669"/>
    <property type="project" value="UniProtKB-ARBA"/>
</dbReference>
<feature type="short sequence motif" description="GXGXXG" evidence="4">
    <location>
        <begin position="443"/>
        <end position="448"/>
    </location>
</feature>
<dbReference type="Pfam" id="PF01734">
    <property type="entry name" value="Patatin"/>
    <property type="match status" value="1"/>
</dbReference>
<reference evidence="7 8" key="1">
    <citation type="submission" date="2014-04" db="EMBL/GenBank/DDBJ databases">
        <authorList>
            <consortium name="DOE Joint Genome Institute"/>
            <person name="Kuo A."/>
            <person name="Gay G."/>
            <person name="Dore J."/>
            <person name="Kohler A."/>
            <person name="Nagy L.G."/>
            <person name="Floudas D."/>
            <person name="Copeland A."/>
            <person name="Barry K.W."/>
            <person name="Cichocki N."/>
            <person name="Veneault-Fourrey C."/>
            <person name="LaButti K."/>
            <person name="Lindquist E.A."/>
            <person name="Lipzen A."/>
            <person name="Lundell T."/>
            <person name="Morin E."/>
            <person name="Murat C."/>
            <person name="Sun H."/>
            <person name="Tunlid A."/>
            <person name="Henrissat B."/>
            <person name="Grigoriev I.V."/>
            <person name="Hibbett D.S."/>
            <person name="Martin F."/>
            <person name="Nordberg H.P."/>
            <person name="Cantor M.N."/>
            <person name="Hua S.X."/>
        </authorList>
    </citation>
    <scope>NUCLEOTIDE SEQUENCE [LARGE SCALE GENOMIC DNA]</scope>
    <source>
        <strain evidence="8">h7</strain>
    </source>
</reference>
<feature type="short sequence motif" description="DGA/G" evidence="4">
    <location>
        <begin position="624"/>
        <end position="626"/>
    </location>
</feature>
<evidence type="ECO:0000313" key="8">
    <source>
        <dbReference type="Proteomes" id="UP000053424"/>
    </source>
</evidence>
<dbReference type="GO" id="GO:0016042">
    <property type="term" value="P:lipid catabolic process"/>
    <property type="evidence" value="ECO:0007669"/>
    <property type="project" value="UniProtKB-UniRule"/>
</dbReference>
<feature type="compositionally biased region" description="Low complexity" evidence="5">
    <location>
        <begin position="61"/>
        <end position="71"/>
    </location>
</feature>
<evidence type="ECO:0000313" key="7">
    <source>
        <dbReference type="EMBL" id="KIM39670.1"/>
    </source>
</evidence>
<keyword evidence="2 4" id="KW-0442">Lipid degradation</keyword>
<dbReference type="PANTHER" id="PTHR24185:SF1">
    <property type="entry name" value="CALCIUM-INDEPENDENT PHOSPHOLIPASE A2-GAMMA"/>
    <property type="match status" value="1"/>
</dbReference>
<feature type="active site" description="Nucleophile" evidence="4">
    <location>
        <position position="481"/>
    </location>
</feature>
<protein>
    <recommendedName>
        <fullName evidence="6">PNPLA domain-containing protein</fullName>
    </recommendedName>
</protein>
<evidence type="ECO:0000256" key="3">
    <source>
        <dbReference type="ARBA" id="ARBA00023098"/>
    </source>
</evidence>
<gene>
    <name evidence="7" type="ORF">M413DRAFT_29355</name>
</gene>
<dbReference type="InterPro" id="IPR016035">
    <property type="entry name" value="Acyl_Trfase/lysoPLipase"/>
</dbReference>
<feature type="active site" description="Proton acceptor" evidence="4">
    <location>
        <position position="624"/>
    </location>
</feature>
<dbReference type="InterPro" id="IPR002641">
    <property type="entry name" value="PNPLA_dom"/>
</dbReference>
<dbReference type="EMBL" id="KN831785">
    <property type="protein sequence ID" value="KIM39670.1"/>
    <property type="molecule type" value="Genomic_DNA"/>
</dbReference>
<dbReference type="Gene3D" id="3.40.1090.10">
    <property type="entry name" value="Cytosolic phospholipase A2 catalytic domain"/>
    <property type="match status" value="1"/>
</dbReference>
<dbReference type="PANTHER" id="PTHR24185">
    <property type="entry name" value="CALCIUM-INDEPENDENT PHOSPHOLIPASE A2-GAMMA"/>
    <property type="match status" value="1"/>
</dbReference>
<dbReference type="SUPFAM" id="SSF52151">
    <property type="entry name" value="FabD/lysophospholipase-like"/>
    <property type="match status" value="1"/>
</dbReference>
<evidence type="ECO:0000259" key="6">
    <source>
        <dbReference type="PROSITE" id="PS51635"/>
    </source>
</evidence>
<feature type="short sequence motif" description="GXSXG" evidence="4">
    <location>
        <begin position="479"/>
        <end position="483"/>
    </location>
</feature>
<proteinExistence type="predicted"/>
<sequence>MRIQEIARSSNPCRVEATSEALVSEIWFKSDPIDRAFLYRAVQLQLQTDSRDHGCSPEVDSNSNLSSNANSTTDATPACSNAAVTTVTAAAAAAAAGWSWFELVVFRDKEATDPLERDGKLLAWRSHGNRTDPDDKMNSVSRHFGVVFDRRQELLDILEIGNVIGVRVCAKYPGWVNDAHEGRLVAKVLNEDIFTPMSWTLSSTVTPDDIPDSIEDGVYSLIPTSDCHLKSTSDEQVYNIWFTTPVLAADIIPKIQDMQLFTTAHHEGTPANDAVGIWCWFDIVILENADATEPLVKDGRALVWRSHDIPKTATQAVEGEQAGKLFGREHEILGLLNEGNVIAVRACARFPGWELHAHSARLVVRISNKGPRRSPAKPAVDWNAIVQSNQDLQSQLQVYLDAVTPEGDAAAVSVETTLLAQELRSDRQYGVGGRPLRLLSLDGGGVRGISSLHILKAIMGKITGDPNAKPCDYFDMMAGTSTGGLIAIMLGRLQMTVDQCITAYEGLASKIFNAGIMSQVGNGASTGARYSAAALEQAVKDVVAQYAGNPDAPMRDPVDGCKVFVLATRTDDISNRVATHLRTYTNKNVEKSFADYKIWEAARATSAAPTYFPRMKLDEYEYVDGGVGFNNPVLLLMGEARLHFGFARPFGCLVTVGTGMEPNVSLPPEGTNVFNNITGTVEIVKAMWELGTKGEQANQIAQPLCDEGTYYRFNLGEKIAEKRWVEKVDPSAFQRWFGGGETKYVEHFTPENWAKVTIDLADYKKMGEFVKLTQKYTESEDARIGVCAGKIPPKRPAVAA</sequence>
<evidence type="ECO:0000256" key="5">
    <source>
        <dbReference type="SAM" id="MobiDB-lite"/>
    </source>
</evidence>
<feature type="region of interest" description="Disordered" evidence="5">
    <location>
        <begin position="51"/>
        <end position="77"/>
    </location>
</feature>
<dbReference type="HOGENOM" id="CLU_022435_0_0_1"/>
<keyword evidence="8" id="KW-1185">Reference proteome</keyword>
<dbReference type="AlphaFoldDB" id="A0A0C3BSN5"/>
<dbReference type="GO" id="GO:0019369">
    <property type="term" value="P:arachidonate metabolic process"/>
    <property type="evidence" value="ECO:0007669"/>
    <property type="project" value="TreeGrafter"/>
</dbReference>
<name>A0A0C3BSN5_HEBCY</name>
<evidence type="ECO:0000256" key="4">
    <source>
        <dbReference type="PROSITE-ProRule" id="PRU01161"/>
    </source>
</evidence>